<protein>
    <submittedName>
        <fullName evidence="1">Uncharacterized protein</fullName>
    </submittedName>
</protein>
<evidence type="ECO:0000313" key="2">
    <source>
        <dbReference type="Proteomes" id="UP000051952"/>
    </source>
</evidence>
<dbReference type="EMBL" id="CYKH01001859">
    <property type="protein sequence ID" value="CUG90707.1"/>
    <property type="molecule type" value="Genomic_DNA"/>
</dbReference>
<feature type="non-terminal residue" evidence="1">
    <location>
        <position position="1"/>
    </location>
</feature>
<keyword evidence="2" id="KW-1185">Reference proteome</keyword>
<dbReference type="VEuPathDB" id="TriTrypDB:BSAL_28395"/>
<gene>
    <name evidence="1" type="ORF">BSAL_28395</name>
</gene>
<organism evidence="1 2">
    <name type="scientific">Bodo saltans</name>
    <name type="common">Flagellated protozoan</name>
    <dbReference type="NCBI Taxonomy" id="75058"/>
    <lineage>
        <taxon>Eukaryota</taxon>
        <taxon>Discoba</taxon>
        <taxon>Euglenozoa</taxon>
        <taxon>Kinetoplastea</taxon>
        <taxon>Metakinetoplastina</taxon>
        <taxon>Eubodonida</taxon>
        <taxon>Bodonidae</taxon>
        <taxon>Bodo</taxon>
    </lineage>
</organism>
<dbReference type="Proteomes" id="UP000051952">
    <property type="component" value="Unassembled WGS sequence"/>
</dbReference>
<proteinExistence type="predicted"/>
<sequence>RPAEHWFRAYRSEHIAVKQRVHPIWSTSFGTSTDETPFVVVELATCTNAKDVAPLHDAATIEDASVSVLSHIKAKMDMVTSLNALNALCKRGFEGRVQCMKATDNVILFCATPSQRAKSGPSKGRLLPPDEQRASDVLSFAVRATRILRAQQHASVAGGGVAVHHRVVVGSGYLMGAVVGRVGVSFDYYGSSMARALKLLELLDWGSVAATKRLVFLHRLDKAMLSTSALLSPEPFAARHVGWAPFHYHLIATNKL</sequence>
<name>A0A0S4JQC0_BODSA</name>
<accession>A0A0S4JQC0</accession>
<dbReference type="AlphaFoldDB" id="A0A0S4JQC0"/>
<evidence type="ECO:0000313" key="1">
    <source>
        <dbReference type="EMBL" id="CUG90707.1"/>
    </source>
</evidence>
<reference evidence="2" key="1">
    <citation type="submission" date="2015-09" db="EMBL/GenBank/DDBJ databases">
        <authorList>
            <consortium name="Pathogen Informatics"/>
        </authorList>
    </citation>
    <scope>NUCLEOTIDE SEQUENCE [LARGE SCALE GENOMIC DNA]</scope>
    <source>
        <strain evidence="2">Lake Konstanz</strain>
    </source>
</reference>